<evidence type="ECO:0000256" key="2">
    <source>
        <dbReference type="HAMAP-Rule" id="MF_02087"/>
    </source>
</evidence>
<dbReference type="PANTHER" id="PTHR10146">
    <property type="entry name" value="PROLINE SYNTHETASE CO-TRANSCRIBED BACTERIAL HOMOLOG PROTEIN"/>
    <property type="match status" value="1"/>
</dbReference>
<gene>
    <name evidence="6" type="primary">yggS</name>
    <name evidence="6" type="ORF">DESHY_50070</name>
</gene>
<evidence type="ECO:0000313" key="7">
    <source>
        <dbReference type="Proteomes" id="UP000009315"/>
    </source>
</evidence>
<dbReference type="AlphaFoldDB" id="K8DZZ8"/>
<sequence>MSIATNLAVIQKQIMASALKVNRDPASVKLIAVTKNVPAAGAIAAVAAGVADLGENRVQELCRKYPAVAGARWHMIGHLQSNKVKSVVGKVALVHSLDRWSLALELNRRSQEAGLVTPVLVQVNVAGEATKYGLPVDEVADFVAEAAALPGIAIQGLMTVAPLVEDPEEVRPVFRQLRQMAAQLKAVPGVKMEQLSMGMTNDFPVAIEEGSTMVRIGTAIFGSRQ</sequence>
<comment type="function">
    <text evidence="2">Pyridoxal 5'-phosphate (PLP)-binding protein, which is involved in PLP homeostasis.</text>
</comment>
<dbReference type="InterPro" id="IPR001608">
    <property type="entry name" value="Ala_racemase_N"/>
</dbReference>
<dbReference type="EMBL" id="CAOS01000012">
    <property type="protein sequence ID" value="CCO08762.1"/>
    <property type="molecule type" value="Genomic_DNA"/>
</dbReference>
<comment type="caution">
    <text evidence="6">The sequence shown here is derived from an EMBL/GenBank/DDBJ whole genome shotgun (WGS) entry which is preliminary data.</text>
</comment>
<dbReference type="PIRSF" id="PIRSF004848">
    <property type="entry name" value="YBL036c_PLPDEIII"/>
    <property type="match status" value="1"/>
</dbReference>
<dbReference type="PANTHER" id="PTHR10146:SF14">
    <property type="entry name" value="PYRIDOXAL PHOSPHATE HOMEOSTASIS PROTEIN"/>
    <property type="match status" value="1"/>
</dbReference>
<evidence type="ECO:0000313" key="6">
    <source>
        <dbReference type="EMBL" id="CCO08762.1"/>
    </source>
</evidence>
<reference evidence="6 7" key="1">
    <citation type="journal article" date="2013" name="Genome Announc.">
        <title>Genome Sequence of the Sulfate-Reducing Bacterium Desulfotomaculum hydrothermale Lam5(T).</title>
        <authorList>
            <person name="Amin O."/>
            <person name="Fardeau M.L."/>
            <person name="Valette O."/>
            <person name="Hirschler-Rea A."/>
            <person name="Barbe V."/>
            <person name="Medigue C."/>
            <person name="Vacherie B."/>
            <person name="Ollivier B."/>
            <person name="Bertin P.N."/>
            <person name="Dolla A."/>
        </authorList>
    </citation>
    <scope>NUCLEOTIDE SEQUENCE [LARGE SCALE GENOMIC DNA]</scope>
    <source>
        <strain evidence="7">Lam5 / DSM 18033</strain>
    </source>
</reference>
<evidence type="ECO:0000256" key="1">
    <source>
        <dbReference type="ARBA" id="ARBA00022898"/>
    </source>
</evidence>
<comment type="cofactor">
    <cofactor evidence="3">
        <name>pyridoxal 5'-phosphate</name>
        <dbReference type="ChEBI" id="CHEBI:597326"/>
    </cofactor>
</comment>
<dbReference type="InterPro" id="IPR011078">
    <property type="entry name" value="PyrdxlP_homeostasis"/>
</dbReference>
<accession>K8DZZ8</accession>
<dbReference type="FunFam" id="3.20.20.10:FF:000018">
    <property type="entry name" value="Pyridoxal phosphate homeostasis protein"/>
    <property type="match status" value="1"/>
</dbReference>
<dbReference type="STRING" id="1121428.DESHY_50070"/>
<dbReference type="OrthoDB" id="9804072at2"/>
<dbReference type="eggNOG" id="COG0325">
    <property type="taxonomic scope" value="Bacteria"/>
</dbReference>
<feature type="domain" description="Alanine racemase N-terminal" evidence="5">
    <location>
        <begin position="27"/>
        <end position="224"/>
    </location>
</feature>
<dbReference type="Pfam" id="PF01168">
    <property type="entry name" value="Ala_racemase_N"/>
    <property type="match status" value="1"/>
</dbReference>
<dbReference type="Gene3D" id="3.20.20.10">
    <property type="entry name" value="Alanine racemase"/>
    <property type="match status" value="1"/>
</dbReference>
<dbReference type="RefSeq" id="WP_008412363.1">
    <property type="nucleotide sequence ID" value="NZ_CAOS01000012.1"/>
</dbReference>
<evidence type="ECO:0000256" key="3">
    <source>
        <dbReference type="PIRSR" id="PIRSR004848-1"/>
    </source>
</evidence>
<dbReference type="HAMAP" id="MF_02087">
    <property type="entry name" value="PLP_homeostasis"/>
    <property type="match status" value="1"/>
</dbReference>
<evidence type="ECO:0000259" key="5">
    <source>
        <dbReference type="Pfam" id="PF01168"/>
    </source>
</evidence>
<dbReference type="GO" id="GO:0030170">
    <property type="term" value="F:pyridoxal phosphate binding"/>
    <property type="evidence" value="ECO:0007669"/>
    <property type="project" value="UniProtKB-UniRule"/>
</dbReference>
<protein>
    <recommendedName>
        <fullName evidence="2">Pyridoxal phosphate homeostasis protein</fullName>
        <shortName evidence="2">PLP homeostasis protein</shortName>
    </recommendedName>
</protein>
<dbReference type="PROSITE" id="PS01211">
    <property type="entry name" value="UPF0001"/>
    <property type="match status" value="1"/>
</dbReference>
<comment type="similarity">
    <text evidence="2 4">Belongs to the pyridoxal phosphate-binding protein YggS/PROSC family.</text>
</comment>
<evidence type="ECO:0000256" key="4">
    <source>
        <dbReference type="RuleBase" id="RU004514"/>
    </source>
</evidence>
<proteinExistence type="inferred from homology"/>
<dbReference type="CDD" id="cd00635">
    <property type="entry name" value="PLPDE_III_YBL036c_like"/>
    <property type="match status" value="1"/>
</dbReference>
<dbReference type="NCBIfam" id="TIGR00044">
    <property type="entry name" value="YggS family pyridoxal phosphate-dependent enzyme"/>
    <property type="match status" value="1"/>
</dbReference>
<dbReference type="InterPro" id="IPR029066">
    <property type="entry name" value="PLP-binding_barrel"/>
</dbReference>
<dbReference type="Proteomes" id="UP000009315">
    <property type="component" value="Unassembled WGS sequence"/>
</dbReference>
<name>K8DZZ8_9FIRM</name>
<organism evidence="6 7">
    <name type="scientific">Desulforamulus hydrothermalis Lam5 = DSM 18033</name>
    <dbReference type="NCBI Taxonomy" id="1121428"/>
    <lineage>
        <taxon>Bacteria</taxon>
        <taxon>Bacillati</taxon>
        <taxon>Bacillota</taxon>
        <taxon>Clostridia</taxon>
        <taxon>Eubacteriales</taxon>
        <taxon>Peptococcaceae</taxon>
        <taxon>Desulforamulus</taxon>
    </lineage>
</organism>
<dbReference type="SUPFAM" id="SSF51419">
    <property type="entry name" value="PLP-binding barrel"/>
    <property type="match status" value="1"/>
</dbReference>
<feature type="modified residue" description="N6-(pyridoxal phosphate)lysine" evidence="2 3">
    <location>
        <position position="35"/>
    </location>
</feature>
<keyword evidence="7" id="KW-1185">Reference proteome</keyword>
<keyword evidence="1 2" id="KW-0663">Pyridoxal phosphate</keyword>